<evidence type="ECO:0000313" key="3">
    <source>
        <dbReference type="Proteomes" id="UP000642748"/>
    </source>
</evidence>
<dbReference type="EMBL" id="BONZ01000029">
    <property type="protein sequence ID" value="GIH14845.1"/>
    <property type="molecule type" value="Genomic_DNA"/>
</dbReference>
<protein>
    <recommendedName>
        <fullName evidence="1">DUF3152 domain-containing protein</fullName>
    </recommendedName>
</protein>
<evidence type="ECO:0000313" key="2">
    <source>
        <dbReference type="EMBL" id="GIH14845.1"/>
    </source>
</evidence>
<reference evidence="2" key="1">
    <citation type="submission" date="2021-01" db="EMBL/GenBank/DDBJ databases">
        <title>Whole genome shotgun sequence of Rugosimonospora africana NBRC 104875.</title>
        <authorList>
            <person name="Komaki H."/>
            <person name="Tamura T."/>
        </authorList>
    </citation>
    <scope>NUCLEOTIDE SEQUENCE</scope>
    <source>
        <strain evidence="2">NBRC 104875</strain>
    </source>
</reference>
<organism evidence="2 3">
    <name type="scientific">Rugosimonospora africana</name>
    <dbReference type="NCBI Taxonomy" id="556532"/>
    <lineage>
        <taxon>Bacteria</taxon>
        <taxon>Bacillati</taxon>
        <taxon>Actinomycetota</taxon>
        <taxon>Actinomycetes</taxon>
        <taxon>Micromonosporales</taxon>
        <taxon>Micromonosporaceae</taxon>
        <taxon>Rugosimonospora</taxon>
    </lineage>
</organism>
<dbReference type="AlphaFoldDB" id="A0A8J3VQ75"/>
<evidence type="ECO:0000259" key="1">
    <source>
        <dbReference type="Pfam" id="PF11350"/>
    </source>
</evidence>
<proteinExistence type="predicted"/>
<sequence length="192" mass="20777">MVAATSHPVAGGKGTLLRYRVAVENGIHGVSADVFAGQVSAILSDPRSWTGTGHWRLQQVPAGAHYDFTIYLVSPATRDKLCGDGYDRYTSCRKGNSVVLNVARWVHGVPSFGTDLTGYREYMVNHETGHRLYNGHELCPGPGQPAPVMQQQTLGLHGCVPNSWPMRDGRAYHGRSGQYADPIPSDPASFAS</sequence>
<accession>A0A8J3VQ75</accession>
<name>A0A8J3VQ75_9ACTN</name>
<dbReference type="Pfam" id="PF11350">
    <property type="entry name" value="DUF3152"/>
    <property type="match status" value="1"/>
</dbReference>
<comment type="caution">
    <text evidence="2">The sequence shown here is derived from an EMBL/GenBank/DDBJ whole genome shotgun (WGS) entry which is preliminary data.</text>
</comment>
<feature type="domain" description="DUF3152" evidence="1">
    <location>
        <begin position="2"/>
        <end position="156"/>
    </location>
</feature>
<dbReference type="Proteomes" id="UP000642748">
    <property type="component" value="Unassembled WGS sequence"/>
</dbReference>
<keyword evidence="3" id="KW-1185">Reference proteome</keyword>
<gene>
    <name evidence="2" type="ORF">Raf01_30170</name>
</gene>
<dbReference type="InterPro" id="IPR022603">
    <property type="entry name" value="DUF3152"/>
</dbReference>
<dbReference type="SUPFAM" id="SSF55486">
    <property type="entry name" value="Metalloproteases ('zincins'), catalytic domain"/>
    <property type="match status" value="1"/>
</dbReference>